<dbReference type="InterPro" id="IPR006427">
    <property type="entry name" value="Portal_HK97"/>
</dbReference>
<sequence>MRAAPQPAFSLSEDGDAVNFLIAKSNGYVSADKALRNSDIFSLIMQLSGDLASVQLNANSDRTQSLLKSPSQTADGFSFWQSMFAQLLLDGNAYAYRWRNKNGVDLRWEYLRPSQVQPMLLEDGSGLVYNINFDEPVYGTFSNVPQVDVIHIRLMSKNGGMTGVSPLTALANELDIKDASNDLTKSALKQSVTANGVLSITHGGKIDERMRAARSRRFKKQLDHSDGGPIVIDDLEDYKPLEIKSNIAQLLSQVDWTGKQVAKVYGIPDSYLNGQGDQQSSLQMMGSQYAQALNRYVKPIVSELNRKLNATITADIRPAIDATGDAFADTIAGLSKNYALSGNQAAFVLKQTGYLPTNLPKADKEGGELNEKDRNQRANN</sequence>
<dbReference type="EMBL" id="CP048268">
    <property type="protein sequence ID" value="QYN53832.1"/>
    <property type="molecule type" value="Genomic_DNA"/>
</dbReference>
<dbReference type="NCBIfam" id="TIGR01537">
    <property type="entry name" value="portal_HK97"/>
    <property type="match status" value="1"/>
</dbReference>
<reference evidence="2 3" key="1">
    <citation type="submission" date="2020-01" db="EMBL/GenBank/DDBJ databases">
        <title>Vast differences in strain-level diversity in the gut microbiota of two closely related honey bee species.</title>
        <authorList>
            <person name="Ellegaard K.M."/>
            <person name="Suenami S."/>
            <person name="Miyazaki R."/>
            <person name="Engel P."/>
        </authorList>
    </citation>
    <scope>NUCLEOTIDE SEQUENCE [LARGE SCALE GENOMIC DNA]</scope>
    <source>
        <strain evidence="2 3">ESL0416</strain>
    </source>
</reference>
<evidence type="ECO:0000256" key="1">
    <source>
        <dbReference type="SAM" id="MobiDB-lite"/>
    </source>
</evidence>
<accession>A0ABX8WAQ1</accession>
<evidence type="ECO:0000313" key="2">
    <source>
        <dbReference type="EMBL" id="QYN53832.1"/>
    </source>
</evidence>
<evidence type="ECO:0000313" key="3">
    <source>
        <dbReference type="Proteomes" id="UP000826550"/>
    </source>
</evidence>
<dbReference type="InterPro" id="IPR006944">
    <property type="entry name" value="Phage/GTA_portal"/>
</dbReference>
<gene>
    <name evidence="2" type="ORF">GYM71_06360</name>
</gene>
<feature type="region of interest" description="Disordered" evidence="1">
    <location>
        <begin position="359"/>
        <end position="380"/>
    </location>
</feature>
<dbReference type="Proteomes" id="UP000826550">
    <property type="component" value="Chromosome"/>
</dbReference>
<keyword evidence="3" id="KW-1185">Reference proteome</keyword>
<dbReference type="Pfam" id="PF04860">
    <property type="entry name" value="Phage_portal"/>
    <property type="match status" value="1"/>
</dbReference>
<proteinExistence type="predicted"/>
<feature type="compositionally biased region" description="Basic and acidic residues" evidence="1">
    <location>
        <begin position="361"/>
        <end position="380"/>
    </location>
</feature>
<name>A0ABX8WAQ1_9LACO</name>
<organism evidence="2 3">
    <name type="scientific">Lactobacillus panisapium</name>
    <dbReference type="NCBI Taxonomy" id="2012495"/>
    <lineage>
        <taxon>Bacteria</taxon>
        <taxon>Bacillati</taxon>
        <taxon>Bacillota</taxon>
        <taxon>Bacilli</taxon>
        <taxon>Lactobacillales</taxon>
        <taxon>Lactobacillaceae</taxon>
        <taxon>Lactobacillus</taxon>
    </lineage>
</organism>
<protein>
    <submittedName>
        <fullName evidence="2">Phage portal protein</fullName>
    </submittedName>
</protein>